<evidence type="ECO:0000313" key="5">
    <source>
        <dbReference type="EMBL" id="PNJ53215.1"/>
    </source>
</evidence>
<dbReference type="GO" id="GO:0004888">
    <property type="term" value="F:transmembrane signaling receptor activity"/>
    <property type="evidence" value="ECO:0007669"/>
    <property type="project" value="TreeGrafter"/>
</dbReference>
<comment type="caution">
    <text evidence="5">The sequence shown here is derived from an EMBL/GenBank/DDBJ whole genome shotgun (WGS) entry which is preliminary data.</text>
</comment>
<keyword evidence="4" id="KW-0732">Signal</keyword>
<keyword evidence="3" id="KW-0472">Membrane</keyword>
<proteinExistence type="predicted"/>
<dbReference type="AlphaFoldDB" id="A0A2J8V6R1"/>
<keyword evidence="2" id="KW-0812">Transmembrane</keyword>
<dbReference type="PANTHER" id="PTHR11860">
    <property type="entry name" value="POLYMERIC-IMMUNOGLOBULIN RECEPTOR"/>
    <property type="match status" value="1"/>
</dbReference>
<reference evidence="5" key="1">
    <citation type="submission" date="2017-12" db="EMBL/GenBank/DDBJ databases">
        <title>High-resolution comparative analysis of great ape genomes.</title>
        <authorList>
            <person name="Pollen A."/>
            <person name="Hastie A."/>
            <person name="Hormozdiari F."/>
            <person name="Dougherty M."/>
            <person name="Liu R."/>
            <person name="Chaisson M."/>
            <person name="Hoppe E."/>
            <person name="Hill C."/>
            <person name="Pang A."/>
            <person name="Hillier L."/>
            <person name="Baker C."/>
            <person name="Armstrong J."/>
            <person name="Shendure J."/>
            <person name="Paten B."/>
            <person name="Wilson R."/>
            <person name="Chao H."/>
            <person name="Schneider V."/>
            <person name="Ventura M."/>
            <person name="Kronenberg Z."/>
            <person name="Murali S."/>
            <person name="Gordon D."/>
            <person name="Cantsilieris S."/>
            <person name="Munson K."/>
            <person name="Nelson B."/>
            <person name="Raja A."/>
            <person name="Underwood J."/>
            <person name="Diekhans M."/>
            <person name="Fiddes I."/>
            <person name="Haussler D."/>
            <person name="Eichler E."/>
        </authorList>
    </citation>
    <scope>NUCLEOTIDE SEQUENCE [LARGE SCALE GENOMIC DNA]</scope>
    <source>
        <strain evidence="5">Susie</strain>
    </source>
</reference>
<dbReference type="PANTHER" id="PTHR11860:SF59">
    <property type="entry name" value="FAS APOPTOTIC INHIBITORY MOLECULE 3"/>
    <property type="match status" value="1"/>
</dbReference>
<protein>
    <submittedName>
        <fullName evidence="5">FCMR isoform 8</fullName>
    </submittedName>
</protein>
<evidence type="ECO:0000256" key="4">
    <source>
        <dbReference type="SAM" id="SignalP"/>
    </source>
</evidence>
<dbReference type="EMBL" id="NDHI03003431">
    <property type="protein sequence ID" value="PNJ53215.1"/>
    <property type="molecule type" value="Genomic_DNA"/>
</dbReference>
<evidence type="ECO:0000256" key="3">
    <source>
        <dbReference type="ARBA" id="ARBA00023136"/>
    </source>
</evidence>
<evidence type="ECO:0000256" key="2">
    <source>
        <dbReference type="ARBA" id="ARBA00022692"/>
    </source>
</evidence>
<dbReference type="InterPro" id="IPR050671">
    <property type="entry name" value="CD300_family_receptors"/>
</dbReference>
<dbReference type="InterPro" id="IPR013783">
    <property type="entry name" value="Ig-like_fold"/>
</dbReference>
<name>A0A2J8V6R1_PONAB</name>
<sequence>MDFWLWPLYFLPVSGALRILPEVKVEGELGGSVTIKCPLPEMHVRIYLCREMAASGTCGTVVSTTNFIKAEYKGRVTLKQYPHKNLFLVENTSHHGKSSQCLRLQNGFICPICSRCLHMPVLPNS</sequence>
<organism evidence="5">
    <name type="scientific">Pongo abelii</name>
    <name type="common">Sumatran orangutan</name>
    <name type="synonym">Pongo pygmaeus abelii</name>
    <dbReference type="NCBI Taxonomy" id="9601"/>
    <lineage>
        <taxon>Eukaryota</taxon>
        <taxon>Metazoa</taxon>
        <taxon>Chordata</taxon>
        <taxon>Craniata</taxon>
        <taxon>Vertebrata</taxon>
        <taxon>Euteleostomi</taxon>
        <taxon>Mammalia</taxon>
        <taxon>Eutheria</taxon>
        <taxon>Euarchontoglires</taxon>
        <taxon>Primates</taxon>
        <taxon>Haplorrhini</taxon>
        <taxon>Catarrhini</taxon>
        <taxon>Hominidae</taxon>
        <taxon>Pongo</taxon>
    </lineage>
</organism>
<dbReference type="GO" id="GO:0005886">
    <property type="term" value="C:plasma membrane"/>
    <property type="evidence" value="ECO:0007669"/>
    <property type="project" value="TreeGrafter"/>
</dbReference>
<feature type="chain" id="PRO_5014451404" evidence="4">
    <location>
        <begin position="17"/>
        <end position="125"/>
    </location>
</feature>
<dbReference type="Gene3D" id="2.60.40.10">
    <property type="entry name" value="Immunoglobulins"/>
    <property type="match status" value="1"/>
</dbReference>
<accession>A0A2J8V6R1</accession>
<comment type="subcellular location">
    <subcellularLocation>
        <location evidence="1">Membrane</location>
    </subcellularLocation>
</comment>
<gene>
    <name evidence="5" type="ORF">CR201_G0022119</name>
</gene>
<feature type="signal peptide" evidence="4">
    <location>
        <begin position="1"/>
        <end position="16"/>
    </location>
</feature>
<evidence type="ECO:0000256" key="1">
    <source>
        <dbReference type="ARBA" id="ARBA00004370"/>
    </source>
</evidence>